<organism evidence="2 3">
    <name type="scientific">Daphnia magna</name>
    <dbReference type="NCBI Taxonomy" id="35525"/>
    <lineage>
        <taxon>Eukaryota</taxon>
        <taxon>Metazoa</taxon>
        <taxon>Ecdysozoa</taxon>
        <taxon>Arthropoda</taxon>
        <taxon>Crustacea</taxon>
        <taxon>Branchiopoda</taxon>
        <taxon>Diplostraca</taxon>
        <taxon>Cladocera</taxon>
        <taxon>Anomopoda</taxon>
        <taxon>Daphniidae</taxon>
        <taxon>Daphnia</taxon>
    </lineage>
</organism>
<sequence>MAIITINNKASVPSVKRSRNGEANEAAAINSARPTCVDIRKDAPNGTWISMANEAVSLNGSFHYHPEYPPSFILVYSHTYDIFPLIDLALHYGKCKGEEEEKKGGDPSRDVFAVKNGRHTPDKNKKGFGVQIEGGIIAIFLYS</sequence>
<reference evidence="2 3" key="1">
    <citation type="journal article" date="2023" name="Nucleic Acids Res.">
        <title>The hologenome of Daphnia magna reveals possible DNA methylation and microbiome-mediated evolution of the host genome.</title>
        <authorList>
            <person name="Chaturvedi A."/>
            <person name="Li X."/>
            <person name="Dhandapani V."/>
            <person name="Marshall H."/>
            <person name="Kissane S."/>
            <person name="Cuenca-Cambronero M."/>
            <person name="Asole G."/>
            <person name="Calvet F."/>
            <person name="Ruiz-Romero M."/>
            <person name="Marangio P."/>
            <person name="Guigo R."/>
            <person name="Rago D."/>
            <person name="Mirbahai L."/>
            <person name="Eastwood N."/>
            <person name="Colbourne J.K."/>
            <person name="Zhou J."/>
            <person name="Mallon E."/>
            <person name="Orsini L."/>
        </authorList>
    </citation>
    <scope>NUCLEOTIDE SEQUENCE [LARGE SCALE GENOMIC DNA]</scope>
    <source>
        <strain evidence="2">LRV0_1</strain>
    </source>
</reference>
<dbReference type="Proteomes" id="UP001234178">
    <property type="component" value="Unassembled WGS sequence"/>
</dbReference>
<dbReference type="EMBL" id="JAOYFB010000036">
    <property type="protein sequence ID" value="KAK4018845.1"/>
    <property type="molecule type" value="Genomic_DNA"/>
</dbReference>
<evidence type="ECO:0000256" key="1">
    <source>
        <dbReference type="SAM" id="MobiDB-lite"/>
    </source>
</evidence>
<keyword evidence="3" id="KW-1185">Reference proteome</keyword>
<name>A0ABR0A114_9CRUS</name>
<protein>
    <submittedName>
        <fullName evidence="2">Uncharacterized protein</fullName>
    </submittedName>
</protein>
<comment type="caution">
    <text evidence="2">The sequence shown here is derived from an EMBL/GenBank/DDBJ whole genome shotgun (WGS) entry which is preliminary data.</text>
</comment>
<evidence type="ECO:0000313" key="2">
    <source>
        <dbReference type="EMBL" id="KAK4018845.1"/>
    </source>
</evidence>
<evidence type="ECO:0000313" key="3">
    <source>
        <dbReference type="Proteomes" id="UP001234178"/>
    </source>
</evidence>
<feature type="compositionally biased region" description="Basic and acidic residues" evidence="1">
    <location>
        <begin position="97"/>
        <end position="109"/>
    </location>
</feature>
<feature type="region of interest" description="Disordered" evidence="1">
    <location>
        <begin position="97"/>
        <end position="118"/>
    </location>
</feature>
<proteinExistence type="predicted"/>
<gene>
    <name evidence="2" type="ORF">OUZ56_000885</name>
</gene>
<accession>A0ABR0A114</accession>